<dbReference type="InterPro" id="IPR029017">
    <property type="entry name" value="Enolase-like_N"/>
</dbReference>
<dbReference type="InterPro" id="IPR029065">
    <property type="entry name" value="Enolase_C-like"/>
</dbReference>
<dbReference type="AlphaFoldDB" id="A0A125P667"/>
<dbReference type="PATRIC" id="fig|47770.28.peg.843"/>
<evidence type="ECO:0000256" key="3">
    <source>
        <dbReference type="ARBA" id="ARBA00023239"/>
    </source>
</evidence>
<dbReference type="InterPro" id="IPR013341">
    <property type="entry name" value="Mandelate_racemase_N_dom"/>
</dbReference>
<dbReference type="InterPro" id="IPR036849">
    <property type="entry name" value="Enolase-like_C_sf"/>
</dbReference>
<dbReference type="PROSITE" id="PS00909">
    <property type="entry name" value="MR_MLE_2"/>
    <property type="match status" value="1"/>
</dbReference>
<dbReference type="GO" id="GO:0016301">
    <property type="term" value="F:kinase activity"/>
    <property type="evidence" value="ECO:0007669"/>
    <property type="project" value="UniProtKB-KW"/>
</dbReference>
<dbReference type="Gene3D" id="3.20.20.120">
    <property type="entry name" value="Enolase-like C-terminal domain"/>
    <property type="match status" value="1"/>
</dbReference>
<dbReference type="RefSeq" id="WP_060462211.1">
    <property type="nucleotide sequence ID" value="NZ_AP025162.1"/>
</dbReference>
<dbReference type="GO" id="GO:0009063">
    <property type="term" value="P:amino acid catabolic process"/>
    <property type="evidence" value="ECO:0007669"/>
    <property type="project" value="InterPro"/>
</dbReference>
<dbReference type="Pfam" id="PF13378">
    <property type="entry name" value="MR_MLE_C"/>
    <property type="match status" value="1"/>
</dbReference>
<keyword evidence="5" id="KW-0418">Kinase</keyword>
<dbReference type="CDD" id="cd03316">
    <property type="entry name" value="MR_like"/>
    <property type="match status" value="1"/>
</dbReference>
<evidence type="ECO:0000256" key="2">
    <source>
        <dbReference type="ARBA" id="ARBA00022842"/>
    </source>
</evidence>
<dbReference type="EMBL" id="LJGP01000025">
    <property type="protein sequence ID" value="KWU03469.1"/>
    <property type="molecule type" value="Genomic_DNA"/>
</dbReference>
<evidence type="ECO:0000313" key="5">
    <source>
        <dbReference type="EMBL" id="KWU03469.1"/>
    </source>
</evidence>
<dbReference type="SMART" id="SM00922">
    <property type="entry name" value="MR_MLE"/>
    <property type="match status" value="1"/>
</dbReference>
<dbReference type="SUPFAM" id="SSF51604">
    <property type="entry name" value="Enolase C-terminal domain-like"/>
    <property type="match status" value="1"/>
</dbReference>
<keyword evidence="5" id="KW-0808">Transferase</keyword>
<keyword evidence="2" id="KW-0460">Magnesium</keyword>
<dbReference type="Proteomes" id="UP000067598">
    <property type="component" value="Unassembled WGS sequence"/>
</dbReference>
<dbReference type="Pfam" id="PF02746">
    <property type="entry name" value="MR_MLE_N"/>
    <property type="match status" value="1"/>
</dbReference>
<comment type="caution">
    <text evidence="5">The sequence shown here is derived from an EMBL/GenBank/DDBJ whole genome shotgun (WGS) entry which is preliminary data.</text>
</comment>
<proteinExistence type="predicted"/>
<organism evidence="5 7">
    <name type="scientific">Lactobacillus crispatus</name>
    <dbReference type="NCBI Taxonomy" id="47770"/>
    <lineage>
        <taxon>Bacteria</taxon>
        <taxon>Bacillati</taxon>
        <taxon>Bacillota</taxon>
        <taxon>Bacilli</taxon>
        <taxon>Lactobacillales</taxon>
        <taxon>Lactobacillaceae</taxon>
        <taxon>Lactobacillus</taxon>
    </lineage>
</organism>
<accession>A0A125P667</accession>
<feature type="domain" description="Mandelate racemase/muconate lactonizing enzyme C-terminal" evidence="4">
    <location>
        <begin position="126"/>
        <end position="241"/>
    </location>
</feature>
<keyword evidence="1" id="KW-0479">Metal-binding</keyword>
<protein>
    <submittedName>
        <fullName evidence="5">Galactokinase</fullName>
    </submittedName>
    <submittedName>
        <fullName evidence="6">Mandelate racemase/muconate lactonizing enzyme family protein</fullName>
    </submittedName>
</protein>
<dbReference type="SFLD" id="SFLDS00001">
    <property type="entry name" value="Enolase"/>
    <property type="match status" value="1"/>
</dbReference>
<evidence type="ECO:0000256" key="1">
    <source>
        <dbReference type="ARBA" id="ARBA00022723"/>
    </source>
</evidence>
<dbReference type="PANTHER" id="PTHR48080:SF2">
    <property type="entry name" value="D-GALACTONATE DEHYDRATASE"/>
    <property type="match status" value="1"/>
</dbReference>
<name>A0A125P667_9LACO</name>
<evidence type="ECO:0000313" key="6">
    <source>
        <dbReference type="EMBL" id="MDT9610357.1"/>
    </source>
</evidence>
<dbReference type="InterPro" id="IPR034593">
    <property type="entry name" value="DgoD-like"/>
</dbReference>
<dbReference type="InterPro" id="IPR013342">
    <property type="entry name" value="Mandelate_racemase_C"/>
</dbReference>
<dbReference type="SUPFAM" id="SSF54826">
    <property type="entry name" value="Enolase N-terminal domain-like"/>
    <property type="match status" value="1"/>
</dbReference>
<evidence type="ECO:0000259" key="4">
    <source>
        <dbReference type="SMART" id="SM00922"/>
    </source>
</evidence>
<dbReference type="Gene3D" id="3.30.390.10">
    <property type="entry name" value="Enolase-like, N-terminal domain"/>
    <property type="match status" value="1"/>
</dbReference>
<dbReference type="Proteomes" id="UP001253287">
    <property type="component" value="Unassembled WGS sequence"/>
</dbReference>
<dbReference type="PANTHER" id="PTHR48080">
    <property type="entry name" value="D-GALACTONATE DEHYDRATASE-RELATED"/>
    <property type="match status" value="1"/>
</dbReference>
<dbReference type="PROSITE" id="PS00908">
    <property type="entry name" value="MR_MLE_1"/>
    <property type="match status" value="1"/>
</dbReference>
<reference evidence="6" key="2">
    <citation type="submission" date="2023-08" db="EMBL/GenBank/DDBJ databases">
        <title>Lactobacillus from the Female Urinary Tract.</title>
        <authorList>
            <person name="Stegman N."/>
            <person name="Jackson B."/>
            <person name="Steiling M."/>
            <person name="Sedano C."/>
            <person name="Wolfe A."/>
            <person name="Putonti C."/>
        </authorList>
    </citation>
    <scope>NUCLEOTIDE SEQUENCE</scope>
    <source>
        <strain evidence="6">UMB5661</strain>
    </source>
</reference>
<dbReference type="InterPro" id="IPR018110">
    <property type="entry name" value="Mandel_Rmase/mucon_lact_enz_CS"/>
</dbReference>
<dbReference type="GO" id="GO:0016829">
    <property type="term" value="F:lyase activity"/>
    <property type="evidence" value="ECO:0007669"/>
    <property type="project" value="UniProtKB-KW"/>
</dbReference>
<dbReference type="EMBL" id="JAVTXN010000064">
    <property type="protein sequence ID" value="MDT9610357.1"/>
    <property type="molecule type" value="Genomic_DNA"/>
</dbReference>
<keyword evidence="3" id="KW-0456">Lyase</keyword>
<dbReference type="GO" id="GO:0046872">
    <property type="term" value="F:metal ion binding"/>
    <property type="evidence" value="ECO:0007669"/>
    <property type="project" value="UniProtKB-KW"/>
</dbReference>
<dbReference type="SFLD" id="SFLDG00179">
    <property type="entry name" value="mandelate_racemase"/>
    <property type="match status" value="1"/>
</dbReference>
<sequence>MSDLKITDIKLRPAGKYLFVQVETNGGITGIGEDGIWGFLGAAQGIIDKFKACLVGKDPFRIEHYWNYLYRSMYFRGSVIMAALSAIDIALWDIKGKALGVPVYELLGGKVRDKARSYDVAFEFTPEGVAKGAKELKKAGFTAMRLLLTGNGNDQKHPQLSVTQGIFSHKIAYYTECVKAVRDAVGDDFDILMDVHRSLSVPEAIELCNSVEKYHPYYIEDPIAPDNFDILSDLNQHINVPIADGERNINIQEHEMLIRRGIQYVRPDICVCGGITAGKKIAATAEASYALVVPHNPLGPVSTAACLQLAAAIPNFAIMEFPSFYRNGHEKPMIKEPFTWKDGYMDIPDRPGLGIELVDNLEEKFPIAQRSMGAQQAWDGSVVDI</sequence>
<evidence type="ECO:0000313" key="7">
    <source>
        <dbReference type="Proteomes" id="UP000067598"/>
    </source>
</evidence>
<gene>
    <name evidence="5" type="ORF">AEL95_07035</name>
    <name evidence="6" type="ORF">RON39_09595</name>
</gene>
<reference evidence="5 7" key="1">
    <citation type="journal article" date="2016" name="Microbiology (Mosc.)">
        <title>Comparison of Lactobacillus crispatus isolates from Lactobacillus-dominated vaginal microbiomes with isolates from microbiomes containing bacterial vaginosis-associated bacteria.</title>
        <authorList>
            <person name="Abdelmaksoud A.A."/>
            <person name="Koparde V.N."/>
            <person name="Sheth N.U."/>
            <person name="Serrano M.G."/>
            <person name="Glascock A.L."/>
            <person name="Fettweis J.M."/>
            <person name="Strauss Iii J.F."/>
            <person name="Buck G.A."/>
            <person name="Jefferson K.K."/>
        </authorList>
    </citation>
    <scope>NUCLEOTIDE SEQUENCE [LARGE SCALE GENOMIC DNA]</scope>
    <source>
        <strain evidence="5 7">VMC3</strain>
    </source>
</reference>